<keyword evidence="1" id="KW-0004">4Fe-4S</keyword>
<dbReference type="AlphaFoldDB" id="A0A2V1K4K7"/>
<dbReference type="Proteomes" id="UP000245212">
    <property type="component" value="Unassembled WGS sequence"/>
</dbReference>
<organism evidence="9 10">
    <name type="scientific">Corticimicrobacter populi</name>
    <dbReference type="NCBI Taxonomy" id="2175229"/>
    <lineage>
        <taxon>Bacteria</taxon>
        <taxon>Pseudomonadati</taxon>
        <taxon>Pseudomonadota</taxon>
        <taxon>Betaproteobacteria</taxon>
        <taxon>Burkholderiales</taxon>
        <taxon>Alcaligenaceae</taxon>
        <taxon>Corticimicrobacter</taxon>
    </lineage>
</organism>
<evidence type="ECO:0000256" key="2">
    <source>
        <dbReference type="ARBA" id="ARBA00022617"/>
    </source>
</evidence>
<evidence type="ECO:0000259" key="8">
    <source>
        <dbReference type="Pfam" id="PF03460"/>
    </source>
</evidence>
<dbReference type="InterPro" id="IPR006067">
    <property type="entry name" value="NO2/SO3_Rdtase_4Fe4S_dom"/>
</dbReference>
<dbReference type="GO" id="GO:0051539">
    <property type="term" value="F:4 iron, 4 sulfur cluster binding"/>
    <property type="evidence" value="ECO:0007669"/>
    <property type="project" value="UniProtKB-KW"/>
</dbReference>
<dbReference type="GO" id="GO:0020037">
    <property type="term" value="F:heme binding"/>
    <property type="evidence" value="ECO:0007669"/>
    <property type="project" value="InterPro"/>
</dbReference>
<evidence type="ECO:0000313" key="9">
    <source>
        <dbReference type="EMBL" id="PWF23800.1"/>
    </source>
</evidence>
<dbReference type="Pfam" id="PF01077">
    <property type="entry name" value="NIR_SIR"/>
    <property type="match status" value="2"/>
</dbReference>
<evidence type="ECO:0000256" key="4">
    <source>
        <dbReference type="ARBA" id="ARBA00023002"/>
    </source>
</evidence>
<feature type="domain" description="Nitrite/sulphite reductase 4Fe-4S" evidence="7">
    <location>
        <begin position="409"/>
        <end position="569"/>
    </location>
</feature>
<dbReference type="InterPro" id="IPR051329">
    <property type="entry name" value="NIR_SIR_4Fe-4S"/>
</dbReference>
<evidence type="ECO:0000259" key="7">
    <source>
        <dbReference type="Pfam" id="PF01077"/>
    </source>
</evidence>
<dbReference type="PANTHER" id="PTHR32439">
    <property type="entry name" value="FERREDOXIN--NITRITE REDUCTASE, CHLOROPLASTIC"/>
    <property type="match status" value="1"/>
</dbReference>
<dbReference type="Gene3D" id="3.30.413.10">
    <property type="entry name" value="Sulfite Reductase Hemoprotein, domain 1"/>
    <property type="match status" value="2"/>
</dbReference>
<evidence type="ECO:0000256" key="3">
    <source>
        <dbReference type="ARBA" id="ARBA00022723"/>
    </source>
</evidence>
<dbReference type="EMBL" id="QETA01000002">
    <property type="protein sequence ID" value="PWF23800.1"/>
    <property type="molecule type" value="Genomic_DNA"/>
</dbReference>
<name>A0A2V1K4K7_9BURK</name>
<dbReference type="GO" id="GO:0016491">
    <property type="term" value="F:oxidoreductase activity"/>
    <property type="evidence" value="ECO:0007669"/>
    <property type="project" value="UniProtKB-KW"/>
</dbReference>
<protein>
    <submittedName>
        <fullName evidence="9">Sulfite reductase</fullName>
    </submittedName>
</protein>
<keyword evidence="2" id="KW-0349">Heme</keyword>
<sequence>MYQYASIDQQLIEQRVQQFAGQTRRFLAGELSEDDFRVLRLQNGLYIQRHAPMLRVAIPYGMLRSEQLRKLAYIARTYDRGYGHFSTRQNIQFNWPKLEDVPTILGELATVQMHAIQTSGNCIRNTTTDHFAGIAPDEHVNPLVWCEIIRQWSTFHPEFAFLPRKFKIAVSGADHDRAAVGVHDIGLQATQKDGQIGFKVWIGGGLGRTPIVGKLINPFLPWQHLLTYLQAALRVYNLHGRRDNKYKARIKILVKELTPEVFAEQVHEEWLRIKDGPNQVTQAELDEIASRFTWPAYDPAAADEPADFSAEAATHSRFARWLRTNVHPHRQAGYAAVTLSLKATGTPPGDITADQMDAVAQLADDYALGELRVSHEQNLILADVRRSRLFELWQKLEALKLATPNIGLITNIIACPGGDFCALANAVSIPVAEAIQRRFDDLDYQFEIGELDLNISGCINACGHHHVGHIGILGVDKAGEEWYQVTIGGRQSEPAHALAAQQPADDTIASARADGAAIGKIIGRSFARAEIPDVLEKMIQTYLALRDSEAERFIDVVDRLGPEPFKVAVYGDKAATPAAETRTAPATA</sequence>
<comment type="caution">
    <text evidence="9">The sequence shown here is derived from an EMBL/GenBank/DDBJ whole genome shotgun (WGS) entry which is preliminary data.</text>
</comment>
<reference evidence="10" key="1">
    <citation type="submission" date="2018-05" db="EMBL/GenBank/DDBJ databases">
        <authorList>
            <person name="Li Y."/>
        </authorList>
    </citation>
    <scope>NUCLEOTIDE SEQUENCE [LARGE SCALE GENOMIC DNA]</scope>
    <source>
        <strain evidence="10">3d-2-2</strain>
    </source>
</reference>
<dbReference type="GO" id="GO:0046872">
    <property type="term" value="F:metal ion binding"/>
    <property type="evidence" value="ECO:0007669"/>
    <property type="project" value="UniProtKB-KW"/>
</dbReference>
<evidence type="ECO:0000256" key="5">
    <source>
        <dbReference type="ARBA" id="ARBA00023004"/>
    </source>
</evidence>
<dbReference type="InterPro" id="IPR005117">
    <property type="entry name" value="NiRdtase/SiRdtase_haem-b_fer"/>
</dbReference>
<feature type="domain" description="Nitrite/sulphite reductase 4Fe-4S" evidence="7">
    <location>
        <begin position="119"/>
        <end position="270"/>
    </location>
</feature>
<keyword evidence="10" id="KW-1185">Reference proteome</keyword>
<dbReference type="SUPFAM" id="SSF55124">
    <property type="entry name" value="Nitrite/Sulfite reductase N-terminal domain-like"/>
    <property type="match status" value="2"/>
</dbReference>
<keyword evidence="6" id="KW-0411">Iron-sulfur</keyword>
<dbReference type="InterPro" id="IPR036136">
    <property type="entry name" value="Nit/Sulf_reduc_fer-like_dom_sf"/>
</dbReference>
<dbReference type="InterPro" id="IPR045854">
    <property type="entry name" value="NO2/SO3_Rdtase_4Fe4S_sf"/>
</dbReference>
<feature type="domain" description="Nitrite/Sulfite reductase ferredoxin-like" evidence="8">
    <location>
        <begin position="53"/>
        <end position="109"/>
    </location>
</feature>
<keyword evidence="5" id="KW-0408">Iron</keyword>
<evidence type="ECO:0000256" key="1">
    <source>
        <dbReference type="ARBA" id="ARBA00022485"/>
    </source>
</evidence>
<dbReference type="RefSeq" id="WP_109061078.1">
    <property type="nucleotide sequence ID" value="NZ_QETA01000002.1"/>
</dbReference>
<dbReference type="SUPFAM" id="SSF56014">
    <property type="entry name" value="Nitrite and sulphite reductase 4Fe-4S domain-like"/>
    <property type="match status" value="2"/>
</dbReference>
<feature type="domain" description="Nitrite/Sulfite reductase ferredoxin-like" evidence="8">
    <location>
        <begin position="327"/>
        <end position="398"/>
    </location>
</feature>
<keyword evidence="4" id="KW-0560">Oxidoreductase</keyword>
<keyword evidence="3" id="KW-0479">Metal-binding</keyword>
<gene>
    <name evidence="9" type="ORF">DD235_05490</name>
</gene>
<proteinExistence type="predicted"/>
<evidence type="ECO:0000313" key="10">
    <source>
        <dbReference type="Proteomes" id="UP000245212"/>
    </source>
</evidence>
<dbReference type="PANTHER" id="PTHR32439:SF9">
    <property type="entry name" value="BLR3264 PROTEIN"/>
    <property type="match status" value="1"/>
</dbReference>
<dbReference type="Gene3D" id="3.90.480.20">
    <property type="match status" value="2"/>
</dbReference>
<evidence type="ECO:0000256" key="6">
    <source>
        <dbReference type="ARBA" id="ARBA00023014"/>
    </source>
</evidence>
<dbReference type="Pfam" id="PF03460">
    <property type="entry name" value="NIR_SIR_ferr"/>
    <property type="match status" value="2"/>
</dbReference>
<accession>A0A2V1K4K7</accession>